<accession>K0F7W4</accession>
<dbReference type="RefSeq" id="WP_014988319.1">
    <property type="nucleotide sequence ID" value="NC_018681.1"/>
</dbReference>
<evidence type="ECO:0000259" key="1">
    <source>
        <dbReference type="Pfam" id="PF13521"/>
    </source>
</evidence>
<feature type="domain" description="NadR/Ttd14 AAA" evidence="1">
    <location>
        <begin position="14"/>
        <end position="203"/>
    </location>
</feature>
<dbReference type="eggNOG" id="COG1102">
    <property type="taxonomic scope" value="Bacteria"/>
</dbReference>
<proteinExistence type="predicted"/>
<protein>
    <recommendedName>
        <fullName evidence="1">NadR/Ttd14 AAA domain-containing protein</fullName>
    </recommendedName>
</protein>
<dbReference type="InterPro" id="IPR038727">
    <property type="entry name" value="NadR/Ttd14_AAA_dom"/>
</dbReference>
<dbReference type="Gene3D" id="3.40.50.300">
    <property type="entry name" value="P-loop containing nucleotide triphosphate hydrolases"/>
    <property type="match status" value="1"/>
</dbReference>
<sequence length="262" mass="29342">MYLINGQRRPHLRLAISGTYSTGKSTTTEALSLATGIPRTHAMTARQLLMDIAPGKTLNELNTIELLQLGLRRFEERIQNESPSASFVSDGSVVHEWVYGTARLQVGINPGAKWPSRVMKSLTGIGRKAPVREYTQIFGDIVKERATTLYDAYVHLPVEFPMRADGHRPVSESFRKLSDQSLLDVIRGLGVPYEVVGGSVHERIDKIIELFDLDIVMPIDQAIEEAHRRVGTTIKVIESDARYQAAQRKKSVGDRVKNAMRY</sequence>
<dbReference type="AlphaFoldDB" id="K0F7W4"/>
<name>K0F7W4_NOCB7</name>
<gene>
    <name evidence="2" type="ORF">O3I_037615</name>
</gene>
<keyword evidence="3" id="KW-1185">Reference proteome</keyword>
<evidence type="ECO:0000313" key="3">
    <source>
        <dbReference type="Proteomes" id="UP000006304"/>
    </source>
</evidence>
<reference evidence="2 3" key="1">
    <citation type="journal article" date="2012" name="J. Bacteriol.">
        <title>Complete genome sequence of Nocardia brasiliensis HUJEG-1.</title>
        <authorList>
            <person name="Vera-Cabrera L."/>
            <person name="Ortiz-Lopez R."/>
            <person name="Elizondo-Gonzalez R."/>
            <person name="Perez-Maya A.A."/>
            <person name="Ocampo-Candiani J."/>
        </authorList>
    </citation>
    <scope>NUCLEOTIDE SEQUENCE [LARGE SCALE GENOMIC DNA]</scope>
    <source>
        <strain evidence="3">ATCC 700358</strain>
    </source>
</reference>
<dbReference type="HOGENOM" id="CLU_088590_0_0_11"/>
<organism evidence="2 3">
    <name type="scientific">Nocardia brasiliensis (strain ATCC 700358 / HUJEG-1)</name>
    <dbReference type="NCBI Taxonomy" id="1133849"/>
    <lineage>
        <taxon>Bacteria</taxon>
        <taxon>Bacillati</taxon>
        <taxon>Actinomycetota</taxon>
        <taxon>Actinomycetes</taxon>
        <taxon>Mycobacteriales</taxon>
        <taxon>Nocardiaceae</taxon>
        <taxon>Nocardia</taxon>
    </lineage>
</organism>
<dbReference type="EMBL" id="CP003876">
    <property type="protein sequence ID" value="AFU05470.1"/>
    <property type="molecule type" value="Genomic_DNA"/>
</dbReference>
<dbReference type="STRING" id="1133849.O3I_037615"/>
<dbReference type="InterPro" id="IPR027417">
    <property type="entry name" value="P-loop_NTPase"/>
</dbReference>
<dbReference type="Pfam" id="PF13521">
    <property type="entry name" value="AAA_28"/>
    <property type="match status" value="1"/>
</dbReference>
<evidence type="ECO:0000313" key="2">
    <source>
        <dbReference type="EMBL" id="AFU05470.1"/>
    </source>
</evidence>
<dbReference type="KEGG" id="nbr:O3I_037615"/>
<dbReference type="Proteomes" id="UP000006304">
    <property type="component" value="Chromosome"/>
</dbReference>